<dbReference type="EMBL" id="JALJOT010000015">
    <property type="protein sequence ID" value="KAK9902638.1"/>
    <property type="molecule type" value="Genomic_DNA"/>
</dbReference>
<sequence>MACVGYSTMSRRAFQVLAACLFLAAMSTSASAMDAPVYTHAEDYPLPTGMGSWASVMADVLMNREGGAQQAQKQLQSFQSLVQAQLTKLQTDLHAGKAFPDLPAIQDLRAFQGGLDLKPTVPTALSVSSAFVNYAPCLVSQDAVGAAATAVGLNIVPQVINVAVKGASILPIGVNINPAVIIVNPQGAAIWPRGVNIQPTLIAVVPTGTAVAPKGVSVTPTGIAVTGK</sequence>
<protein>
    <submittedName>
        <fullName evidence="2">Uncharacterized protein</fullName>
    </submittedName>
</protein>
<gene>
    <name evidence="2" type="ORF">WJX75_001045</name>
</gene>
<keyword evidence="1" id="KW-0732">Signal</keyword>
<feature type="chain" id="PRO_5047522345" evidence="1">
    <location>
        <begin position="33"/>
        <end position="228"/>
    </location>
</feature>
<evidence type="ECO:0000313" key="3">
    <source>
        <dbReference type="Proteomes" id="UP001491310"/>
    </source>
</evidence>
<name>A0ABR2YCQ0_9CHLO</name>
<keyword evidence="3" id="KW-1185">Reference proteome</keyword>
<evidence type="ECO:0000313" key="2">
    <source>
        <dbReference type="EMBL" id="KAK9902638.1"/>
    </source>
</evidence>
<organism evidence="2 3">
    <name type="scientific">Coccomyxa subellipsoidea</name>
    <dbReference type="NCBI Taxonomy" id="248742"/>
    <lineage>
        <taxon>Eukaryota</taxon>
        <taxon>Viridiplantae</taxon>
        <taxon>Chlorophyta</taxon>
        <taxon>core chlorophytes</taxon>
        <taxon>Trebouxiophyceae</taxon>
        <taxon>Trebouxiophyceae incertae sedis</taxon>
        <taxon>Coccomyxaceae</taxon>
        <taxon>Coccomyxa</taxon>
    </lineage>
</organism>
<accession>A0ABR2YCQ0</accession>
<proteinExistence type="predicted"/>
<comment type="caution">
    <text evidence="2">The sequence shown here is derived from an EMBL/GenBank/DDBJ whole genome shotgun (WGS) entry which is preliminary data.</text>
</comment>
<feature type="signal peptide" evidence="1">
    <location>
        <begin position="1"/>
        <end position="32"/>
    </location>
</feature>
<evidence type="ECO:0000256" key="1">
    <source>
        <dbReference type="SAM" id="SignalP"/>
    </source>
</evidence>
<dbReference type="Proteomes" id="UP001491310">
    <property type="component" value="Unassembled WGS sequence"/>
</dbReference>
<reference evidence="2 3" key="1">
    <citation type="journal article" date="2024" name="Nat. Commun.">
        <title>Phylogenomics reveals the evolutionary origins of lichenization in chlorophyte algae.</title>
        <authorList>
            <person name="Puginier C."/>
            <person name="Libourel C."/>
            <person name="Otte J."/>
            <person name="Skaloud P."/>
            <person name="Haon M."/>
            <person name="Grisel S."/>
            <person name="Petersen M."/>
            <person name="Berrin J.G."/>
            <person name="Delaux P.M."/>
            <person name="Dal Grande F."/>
            <person name="Keller J."/>
        </authorList>
    </citation>
    <scope>NUCLEOTIDE SEQUENCE [LARGE SCALE GENOMIC DNA]</scope>
    <source>
        <strain evidence="2 3">SAG 216-7</strain>
    </source>
</reference>